<dbReference type="PRINTS" id="PR00081">
    <property type="entry name" value="GDHRDH"/>
</dbReference>
<dbReference type="GO" id="GO:0005737">
    <property type="term" value="C:cytoplasm"/>
    <property type="evidence" value="ECO:0007669"/>
    <property type="project" value="TreeGrafter"/>
</dbReference>
<evidence type="ECO:0000256" key="2">
    <source>
        <dbReference type="ARBA" id="ARBA00023002"/>
    </source>
</evidence>
<dbReference type="InterPro" id="IPR036291">
    <property type="entry name" value="NAD(P)-bd_dom_sf"/>
</dbReference>
<dbReference type="CDD" id="cd05233">
    <property type="entry name" value="SDR_c"/>
    <property type="match status" value="1"/>
</dbReference>
<protein>
    <submittedName>
        <fullName evidence="4">Oxidoreductase</fullName>
    </submittedName>
</protein>
<accession>A0A150AUU1</accession>
<gene>
    <name evidence="4" type="ORF">AT274_26460</name>
</gene>
<dbReference type="PRINTS" id="PR00080">
    <property type="entry name" value="SDRFAMILY"/>
</dbReference>
<keyword evidence="2" id="KW-0560">Oxidoreductase</keyword>
<comment type="similarity">
    <text evidence="1 3">Belongs to the short-chain dehydrogenases/reductases (SDR) family.</text>
</comment>
<reference evidence="4 5" key="1">
    <citation type="submission" date="2015-12" db="EMBL/GenBank/DDBJ databases">
        <title>Bacillus cereus Group isolate.</title>
        <authorList>
            <person name="Kovac J."/>
        </authorList>
    </citation>
    <scope>NUCLEOTIDE SEQUENCE [LARGE SCALE GENOMIC DNA]</scope>
    <source>
        <strain evidence="4 5">FSL W8-0275</strain>
    </source>
</reference>
<dbReference type="AlphaFoldDB" id="A0A150AUU1"/>
<dbReference type="PANTHER" id="PTHR44229:SF4">
    <property type="entry name" value="15-HYDROXYPROSTAGLANDIN DEHYDROGENASE [NAD(+)]"/>
    <property type="match status" value="1"/>
</dbReference>
<sequence length="273" mass="30360">MDEQRVAIITGGASGIGKALAIQLANKDIFVIIADINEACGQELVNNIKNNNKLARFEYLDVTNAESVEELIIKIVNEFGRIDYMFNNAGIAMYGEVSDMSLDNWKHIIEINLLGVIYGTQLAYQFMKKQGFGYIINTASATGLGPAPLCAAYATTKHAIVGLTTSLHYEAEEYGVNVSVLCPTFVDTPIFEKSIAIHMDKGQIIKQLKTNKPISADKFAEIALKAIHKNKVVICPMPFKKTMDVFFTLFPYLHKKLIRFVCRIGRKAKMTQL</sequence>
<proteinExistence type="inferred from homology"/>
<dbReference type="Gene3D" id="3.40.50.720">
    <property type="entry name" value="NAD(P)-binding Rossmann-like Domain"/>
    <property type="match status" value="1"/>
</dbReference>
<dbReference type="PROSITE" id="PS00061">
    <property type="entry name" value="ADH_SHORT"/>
    <property type="match status" value="1"/>
</dbReference>
<dbReference type="Proteomes" id="UP000075591">
    <property type="component" value="Unassembled WGS sequence"/>
</dbReference>
<evidence type="ECO:0000256" key="3">
    <source>
        <dbReference type="RuleBase" id="RU000363"/>
    </source>
</evidence>
<dbReference type="RefSeq" id="WP_017561620.1">
    <property type="nucleotide sequence ID" value="NZ_JYPL01000232.1"/>
</dbReference>
<organism evidence="4 5">
    <name type="scientific">Bacillus cereus</name>
    <dbReference type="NCBI Taxonomy" id="1396"/>
    <lineage>
        <taxon>Bacteria</taxon>
        <taxon>Bacillati</taxon>
        <taxon>Bacillota</taxon>
        <taxon>Bacilli</taxon>
        <taxon>Bacillales</taxon>
        <taxon>Bacillaceae</taxon>
        <taxon>Bacillus</taxon>
        <taxon>Bacillus cereus group</taxon>
    </lineage>
</organism>
<dbReference type="Pfam" id="PF00106">
    <property type="entry name" value="adh_short"/>
    <property type="match status" value="1"/>
</dbReference>
<dbReference type="InterPro" id="IPR002347">
    <property type="entry name" value="SDR_fam"/>
</dbReference>
<comment type="caution">
    <text evidence="4">The sequence shown here is derived from an EMBL/GenBank/DDBJ whole genome shotgun (WGS) entry which is preliminary data.</text>
</comment>
<dbReference type="SUPFAM" id="SSF51735">
    <property type="entry name" value="NAD(P)-binding Rossmann-fold domains"/>
    <property type="match status" value="1"/>
</dbReference>
<evidence type="ECO:0000313" key="5">
    <source>
        <dbReference type="Proteomes" id="UP000075591"/>
    </source>
</evidence>
<dbReference type="PATRIC" id="fig|1396.432.peg.2212"/>
<name>A0A150AUU1_BACCE</name>
<dbReference type="InterPro" id="IPR020904">
    <property type="entry name" value="Sc_DH/Rdtase_CS"/>
</dbReference>
<dbReference type="PANTHER" id="PTHR44229">
    <property type="entry name" value="15-HYDROXYPROSTAGLANDIN DEHYDROGENASE [NAD(+)]"/>
    <property type="match status" value="1"/>
</dbReference>
<dbReference type="GO" id="GO:0016616">
    <property type="term" value="F:oxidoreductase activity, acting on the CH-OH group of donors, NAD or NADP as acceptor"/>
    <property type="evidence" value="ECO:0007669"/>
    <property type="project" value="TreeGrafter"/>
</dbReference>
<evidence type="ECO:0000256" key="1">
    <source>
        <dbReference type="ARBA" id="ARBA00006484"/>
    </source>
</evidence>
<dbReference type="EMBL" id="LOMT01000153">
    <property type="protein sequence ID" value="KXX85558.1"/>
    <property type="molecule type" value="Genomic_DNA"/>
</dbReference>
<evidence type="ECO:0000313" key="4">
    <source>
        <dbReference type="EMBL" id="KXX85558.1"/>
    </source>
</evidence>